<accession>A0A1E5IH85</accession>
<feature type="domain" description="PSP1 C-terminal" evidence="2">
    <location>
        <begin position="59"/>
        <end position="144"/>
    </location>
</feature>
<feature type="coiled-coil region" evidence="1">
    <location>
        <begin position="64"/>
        <end position="91"/>
    </location>
</feature>
<evidence type="ECO:0000313" key="3">
    <source>
        <dbReference type="EMBL" id="OEG69774.1"/>
    </source>
</evidence>
<sequence length="268" mass="30362">MPIVIGVVLRKVKDKIYADAGHSDLELNDEIILKTEYGVEVGTVCEKEKVIQESKDSIGKVLRKITEEDKKRLAENERKNLRAKNIILQKVDKSKIGMKLICVQYIFDRSKMFVYYVSETRIDFRELVKDLGRVLRTRIQMVQIGVRDESKMVGGIGVCGHVFCCRTFLKDFNSITIDMAKEQDLSLNIAKLSGLCGRLMCCISYENDVYIAVKKGLPEIGTTVLTPEGRAKITAIDCVKEKVTVDLGDKSFKVFTVKQINERNKKGK</sequence>
<dbReference type="PROSITE" id="PS51411">
    <property type="entry name" value="PSP1_C"/>
    <property type="match status" value="1"/>
</dbReference>
<dbReference type="PANTHER" id="PTHR43830:SF3">
    <property type="entry name" value="PROTEIN PSP1"/>
    <property type="match status" value="1"/>
</dbReference>
<proteinExistence type="predicted"/>
<evidence type="ECO:0000313" key="4">
    <source>
        <dbReference type="EMBL" id="OEG71492.1"/>
    </source>
</evidence>
<organism evidence="3 5">
    <name type="scientific">Endomicrobium trichonymphae</name>
    <dbReference type="NCBI Taxonomy" id="1408204"/>
    <lineage>
        <taxon>Bacteria</taxon>
        <taxon>Pseudomonadati</taxon>
        <taxon>Elusimicrobiota</taxon>
        <taxon>Endomicrobiia</taxon>
        <taxon>Endomicrobiales</taxon>
        <taxon>Endomicrobiaceae</taxon>
        <taxon>Candidatus Endomicrobiellum</taxon>
    </lineage>
</organism>
<keyword evidence="1" id="KW-0175">Coiled coil</keyword>
<evidence type="ECO:0000313" key="5">
    <source>
        <dbReference type="Proteomes" id="UP000095237"/>
    </source>
</evidence>
<gene>
    <name evidence="3" type="ORF">ATZ36_01930</name>
    <name evidence="4" type="ORF">ATZ36_02715</name>
</gene>
<dbReference type="AlphaFoldDB" id="A0A1E5IH85"/>
<comment type="caution">
    <text evidence="3">The sequence shown here is derived from an EMBL/GenBank/DDBJ whole genome shotgun (WGS) entry which is preliminary data.</text>
</comment>
<evidence type="ECO:0000259" key="2">
    <source>
        <dbReference type="PROSITE" id="PS51411"/>
    </source>
</evidence>
<dbReference type="GO" id="GO:0005737">
    <property type="term" value="C:cytoplasm"/>
    <property type="evidence" value="ECO:0007669"/>
    <property type="project" value="TreeGrafter"/>
</dbReference>
<dbReference type="EMBL" id="LNVX01000566">
    <property type="protein sequence ID" value="OEG69774.1"/>
    <property type="molecule type" value="Genomic_DNA"/>
</dbReference>
<dbReference type="InterPro" id="IPR047767">
    <property type="entry name" value="PSP1-like"/>
</dbReference>
<reference evidence="3 5" key="1">
    <citation type="submission" date="2015-11" db="EMBL/GenBank/DDBJ databases">
        <title>Evidence for parallel genomic evolution in an endosymbiosis of termite gut flagellates.</title>
        <authorList>
            <person name="Zheng H."/>
        </authorList>
    </citation>
    <scope>NUCLEOTIDE SEQUENCE [LARGE SCALE GENOMIC DNA]</scope>
    <source>
        <strain evidence="3 5">CET450</strain>
    </source>
</reference>
<evidence type="ECO:0000256" key="1">
    <source>
        <dbReference type="SAM" id="Coils"/>
    </source>
</evidence>
<dbReference type="InterPro" id="IPR007557">
    <property type="entry name" value="PSP1_C"/>
</dbReference>
<dbReference type="Proteomes" id="UP000095237">
    <property type="component" value="Unassembled WGS sequence"/>
</dbReference>
<protein>
    <recommendedName>
        <fullName evidence="2">PSP1 C-terminal domain-containing protein</fullName>
    </recommendedName>
</protein>
<name>A0A1E5IH85_ENDTX</name>
<dbReference type="NCBIfam" id="NF041131">
    <property type="entry name" value="RicT_YaaT_fam"/>
    <property type="match status" value="1"/>
</dbReference>
<dbReference type="PANTHER" id="PTHR43830">
    <property type="entry name" value="PROTEIN PSP1"/>
    <property type="match status" value="1"/>
</dbReference>
<dbReference type="EMBL" id="LNVX01000208">
    <property type="protein sequence ID" value="OEG71492.1"/>
    <property type="molecule type" value="Genomic_DNA"/>
</dbReference>
<dbReference type="Pfam" id="PF04468">
    <property type="entry name" value="PSP1"/>
    <property type="match status" value="1"/>
</dbReference>
<keyword evidence="5" id="KW-1185">Reference proteome</keyword>